<organism evidence="1 2">
    <name type="scientific">Roseovarius aestuarii</name>
    <dbReference type="NCBI Taxonomy" id="475083"/>
    <lineage>
        <taxon>Bacteria</taxon>
        <taxon>Pseudomonadati</taxon>
        <taxon>Pseudomonadota</taxon>
        <taxon>Alphaproteobacteria</taxon>
        <taxon>Rhodobacterales</taxon>
        <taxon>Roseobacteraceae</taxon>
        <taxon>Roseovarius</taxon>
    </lineage>
</organism>
<proteinExistence type="predicted"/>
<name>A0A1X7BPA8_9RHOB</name>
<sequence>MEDLRSLIRDVLSEELARLQPEAVPSTPRVTEEVVAIRSSADLNVFAQKLLGMAQDGRVRADIIEGRHRFRLSHDGSTPIVAHQPMAPSANAPAPAQFVSGMVSERDIATLPDGTRNVRAGKAVKFTPLARDEMRRRGITVERTTS</sequence>
<evidence type="ECO:0000313" key="1">
    <source>
        <dbReference type="EMBL" id="SMC11478.1"/>
    </source>
</evidence>
<dbReference type="EMBL" id="FWXB01000003">
    <property type="protein sequence ID" value="SMC11478.1"/>
    <property type="molecule type" value="Genomic_DNA"/>
</dbReference>
<dbReference type="RefSeq" id="WP_139836320.1">
    <property type="nucleotide sequence ID" value="NZ_FWXB01000003.1"/>
</dbReference>
<protein>
    <submittedName>
        <fullName evidence="1">Uncharacterized protein</fullName>
    </submittedName>
</protein>
<keyword evidence="2" id="KW-1185">Reference proteome</keyword>
<reference evidence="1 2" key="1">
    <citation type="submission" date="2017-03" db="EMBL/GenBank/DDBJ databases">
        <authorList>
            <person name="Afonso C.L."/>
            <person name="Miller P.J."/>
            <person name="Scott M.A."/>
            <person name="Spackman E."/>
            <person name="Goraichik I."/>
            <person name="Dimitrov K.M."/>
            <person name="Suarez D.L."/>
            <person name="Swayne D.E."/>
        </authorList>
    </citation>
    <scope>NUCLEOTIDE SEQUENCE [LARGE SCALE GENOMIC DNA]</scope>
    <source>
        <strain evidence="1 2">CECT 7745</strain>
    </source>
</reference>
<dbReference type="OrthoDB" id="7746043at2"/>
<evidence type="ECO:0000313" key="2">
    <source>
        <dbReference type="Proteomes" id="UP000193224"/>
    </source>
</evidence>
<accession>A0A1X7BPA8</accession>
<dbReference type="Proteomes" id="UP000193224">
    <property type="component" value="Unassembled WGS sequence"/>
</dbReference>
<dbReference type="AlphaFoldDB" id="A0A1X7BPA8"/>
<gene>
    <name evidence="1" type="ORF">ROA7745_01291</name>
</gene>